<dbReference type="RefSeq" id="WP_265558580.1">
    <property type="nucleotide sequence ID" value="NZ_CP092471.1"/>
</dbReference>
<protein>
    <submittedName>
        <fullName evidence="1">Uncharacterized protein</fullName>
    </submittedName>
</protein>
<dbReference type="Proteomes" id="UP001065265">
    <property type="component" value="Chromosome"/>
</dbReference>
<sequence length="66" mass="7282">MSECTIPDTQTGWTYSQSGTPCAYILPLDRTAEAMMIPCDSWWQALRFALSFAQNNGCEFVGGPSQ</sequence>
<gene>
    <name evidence="1" type="ORF">L1F33_14065</name>
</gene>
<organism evidence="1 2">
    <name type="scientific">Qipengyuania spongiae</name>
    <dbReference type="NCBI Taxonomy" id="2909673"/>
    <lineage>
        <taxon>Bacteria</taxon>
        <taxon>Pseudomonadati</taxon>
        <taxon>Pseudomonadota</taxon>
        <taxon>Alphaproteobacteria</taxon>
        <taxon>Sphingomonadales</taxon>
        <taxon>Erythrobacteraceae</taxon>
        <taxon>Qipengyuania</taxon>
    </lineage>
</organism>
<dbReference type="EMBL" id="CP092471">
    <property type="protein sequence ID" value="UVI39332.1"/>
    <property type="molecule type" value="Genomic_DNA"/>
</dbReference>
<keyword evidence="2" id="KW-1185">Reference proteome</keyword>
<proteinExistence type="predicted"/>
<evidence type="ECO:0000313" key="2">
    <source>
        <dbReference type="Proteomes" id="UP001065265"/>
    </source>
</evidence>
<accession>A0ABY5SXQ9</accession>
<name>A0ABY5SXQ9_9SPHN</name>
<evidence type="ECO:0000313" key="1">
    <source>
        <dbReference type="EMBL" id="UVI39332.1"/>
    </source>
</evidence>
<reference evidence="1" key="1">
    <citation type="submission" date="2022-02" db="EMBL/GenBank/DDBJ databases">
        <title>Qipengyuania spongiae sp. nov., isolated from marine sponge.</title>
        <authorList>
            <person name="Li Z."/>
            <person name="Zhang M."/>
        </authorList>
    </citation>
    <scope>NUCLEOTIDE SEQUENCE</scope>
    <source>
        <strain evidence="1">PHS-Z21</strain>
    </source>
</reference>